<reference evidence="1 2" key="1">
    <citation type="submission" date="2017-10" db="EMBL/GenBank/DDBJ databases">
        <title>Analysis of the genome sequences of Rhizobium populations associated to common bean (phaseolus vulgaris).</title>
        <authorList>
            <person name="Bustos P."/>
            <person name="Santamaria R.I."/>
            <person name="Miranda-Sanchez F."/>
            <person name="Perez-Carrascal O."/>
            <person name="Juarez S."/>
            <person name="Lozano L."/>
            <person name="Martinez-Flores I."/>
            <person name="Vinuesa P."/>
            <person name="Martinez-Romero E."/>
            <person name="Cevallos M.A."/>
            <person name="Romero D."/>
            <person name="Davila G."/>
            <person name="Gonzalez V."/>
        </authorList>
    </citation>
    <scope>NUCLEOTIDE SEQUENCE [LARGE SCALE GENOMIC DNA]</scope>
    <source>
        <strain evidence="1 2">NXT3</strain>
        <plasmid evidence="2">Plasmid psfrenxt3b</plasmid>
    </source>
</reference>
<gene>
    <name evidence="1" type="ORF">NXT3_PB00006</name>
</gene>
<name>A0A2L0HAY7_RHIFR</name>
<dbReference type="Proteomes" id="UP000239340">
    <property type="component" value="Plasmid pSfreNXT3b"/>
</dbReference>
<dbReference type="AlphaFoldDB" id="A0A2L0HAY7"/>
<organism evidence="1 2">
    <name type="scientific">Rhizobium fredii</name>
    <name type="common">Sinorhizobium fredii</name>
    <dbReference type="NCBI Taxonomy" id="380"/>
    <lineage>
        <taxon>Bacteria</taxon>
        <taxon>Pseudomonadati</taxon>
        <taxon>Pseudomonadota</taxon>
        <taxon>Alphaproteobacteria</taxon>
        <taxon>Hyphomicrobiales</taxon>
        <taxon>Rhizobiaceae</taxon>
        <taxon>Sinorhizobium/Ensifer group</taxon>
        <taxon>Sinorhizobium</taxon>
    </lineage>
</organism>
<sequence>MTSKPLFRLSQIRSCAAPVNVTMHHEGAGWREVVAANGESRVSKEQIKPRNDRFTMCMRRRHGGPKGQLRRWNDGCGPSWEVSTAVSTKNFH</sequence>
<evidence type="ECO:0000313" key="1">
    <source>
        <dbReference type="EMBL" id="AUX78670.1"/>
    </source>
</evidence>
<geneLocation type="plasmid" evidence="2">
    <name>psfrenxt3b</name>
</geneLocation>
<keyword evidence="1" id="KW-0614">Plasmid</keyword>
<dbReference type="EMBL" id="CP024309">
    <property type="protein sequence ID" value="AUX78670.1"/>
    <property type="molecule type" value="Genomic_DNA"/>
</dbReference>
<evidence type="ECO:0000313" key="2">
    <source>
        <dbReference type="Proteomes" id="UP000239340"/>
    </source>
</evidence>
<accession>A0A2L0HAY7</accession>
<proteinExistence type="predicted"/>
<protein>
    <submittedName>
        <fullName evidence="1">Uncharacterized protein</fullName>
    </submittedName>
</protein>